<organism evidence="7 8">
    <name type="scientific">Cohnella lupini</name>
    <dbReference type="NCBI Taxonomy" id="1294267"/>
    <lineage>
        <taxon>Bacteria</taxon>
        <taxon>Bacillati</taxon>
        <taxon>Bacillota</taxon>
        <taxon>Bacilli</taxon>
        <taxon>Bacillales</taxon>
        <taxon>Paenibacillaceae</taxon>
        <taxon>Cohnella</taxon>
    </lineage>
</organism>
<keyword evidence="2 7" id="KW-0645">Protease</keyword>
<evidence type="ECO:0000256" key="5">
    <source>
        <dbReference type="SAM" id="SignalP"/>
    </source>
</evidence>
<reference evidence="7 8" key="1">
    <citation type="submission" date="2018-07" db="EMBL/GenBank/DDBJ databases">
        <title>Genomic Encyclopedia of Type Strains, Phase III (KMG-III): the genomes of soil and plant-associated and newly described type strains.</title>
        <authorList>
            <person name="Whitman W."/>
        </authorList>
    </citation>
    <scope>NUCLEOTIDE SEQUENCE [LARGE SCALE GENOMIC DNA]</scope>
    <source>
        <strain evidence="7 8">CECT 8236</strain>
    </source>
</reference>
<evidence type="ECO:0000256" key="4">
    <source>
        <dbReference type="ARBA" id="ARBA00022825"/>
    </source>
</evidence>
<keyword evidence="5" id="KW-0732">Signal</keyword>
<dbReference type="PANTHER" id="PTHR22939:SF129">
    <property type="entry name" value="SERINE PROTEASE HTRA2, MITOCHONDRIAL"/>
    <property type="match status" value="1"/>
</dbReference>
<sequence>MHLKRRRNIGLVIILSALMAVAGLAGSSVANGSGSGVALDAKVINGEVYVKASALVSEVGGTGSYNSSTKKYIYASESLIPEVIKKVSPSVVAIIGKPADENSSNRFSLAHGTGVIVKSDGWIVTNAHVVKDMERIVVVTADGKEYAGTRKQIDVTSDLALVKINAAKLKVAALAPSPLKVQVGESVIAIGTPVSFSLRNTATVGVISGMNRSVSSDYNLLQTDAAINPGNSGGPLVNMKGEVVGINSMKFVDVDIDSMGFAIPADTVQYVLNHFYKYGQVKRPSLGLELEESWSAVVGLPTEEPMTVIAVTPGNADKAGVQVGDQLYSVNGKQVSSLVELNELLKAFLPGQTISVTLLSDGDLVTKKLVLSESIKN</sequence>
<evidence type="ECO:0000256" key="1">
    <source>
        <dbReference type="ARBA" id="ARBA00010541"/>
    </source>
</evidence>
<dbReference type="Gene3D" id="2.30.42.10">
    <property type="match status" value="1"/>
</dbReference>
<evidence type="ECO:0000259" key="6">
    <source>
        <dbReference type="PROSITE" id="PS50106"/>
    </source>
</evidence>
<keyword evidence="4" id="KW-0720">Serine protease</keyword>
<dbReference type="GO" id="GO:0006508">
    <property type="term" value="P:proteolysis"/>
    <property type="evidence" value="ECO:0007669"/>
    <property type="project" value="UniProtKB-KW"/>
</dbReference>
<evidence type="ECO:0000256" key="3">
    <source>
        <dbReference type="ARBA" id="ARBA00022801"/>
    </source>
</evidence>
<dbReference type="InterPro" id="IPR036034">
    <property type="entry name" value="PDZ_sf"/>
</dbReference>
<dbReference type="EMBL" id="QRDY01000010">
    <property type="protein sequence ID" value="RED57543.1"/>
    <property type="molecule type" value="Genomic_DNA"/>
</dbReference>
<dbReference type="InterPro" id="IPR001478">
    <property type="entry name" value="PDZ"/>
</dbReference>
<dbReference type="Proteomes" id="UP000256869">
    <property type="component" value="Unassembled WGS sequence"/>
</dbReference>
<evidence type="ECO:0000256" key="2">
    <source>
        <dbReference type="ARBA" id="ARBA00022670"/>
    </source>
</evidence>
<comment type="similarity">
    <text evidence="1">Belongs to the peptidase S1C family.</text>
</comment>
<dbReference type="PRINTS" id="PR00834">
    <property type="entry name" value="PROTEASES2C"/>
</dbReference>
<dbReference type="SUPFAM" id="SSF50156">
    <property type="entry name" value="PDZ domain-like"/>
    <property type="match status" value="1"/>
</dbReference>
<feature type="domain" description="PDZ" evidence="6">
    <location>
        <begin position="287"/>
        <end position="338"/>
    </location>
</feature>
<dbReference type="InterPro" id="IPR009003">
    <property type="entry name" value="Peptidase_S1_PA"/>
</dbReference>
<feature type="chain" id="PRO_5039209971" evidence="5">
    <location>
        <begin position="31"/>
        <end position="377"/>
    </location>
</feature>
<evidence type="ECO:0000313" key="8">
    <source>
        <dbReference type="Proteomes" id="UP000256869"/>
    </source>
</evidence>
<dbReference type="InterPro" id="IPR043504">
    <property type="entry name" value="Peptidase_S1_PA_chymotrypsin"/>
</dbReference>
<name>A0A3D9I6Z4_9BACL</name>
<dbReference type="RefSeq" id="WP_245987706.1">
    <property type="nucleotide sequence ID" value="NZ_QRDY01000010.1"/>
</dbReference>
<protein>
    <submittedName>
        <fullName evidence="7">Serine protease Do</fullName>
    </submittedName>
</protein>
<dbReference type="PROSITE" id="PS50106">
    <property type="entry name" value="PDZ"/>
    <property type="match status" value="1"/>
</dbReference>
<proteinExistence type="inferred from homology"/>
<dbReference type="Gene3D" id="2.40.10.10">
    <property type="entry name" value="Trypsin-like serine proteases"/>
    <property type="match status" value="2"/>
</dbReference>
<dbReference type="Pfam" id="PF13365">
    <property type="entry name" value="Trypsin_2"/>
    <property type="match status" value="1"/>
</dbReference>
<evidence type="ECO:0000313" key="7">
    <source>
        <dbReference type="EMBL" id="RED57543.1"/>
    </source>
</evidence>
<dbReference type="InterPro" id="IPR001940">
    <property type="entry name" value="Peptidase_S1C"/>
</dbReference>
<keyword evidence="8" id="KW-1185">Reference proteome</keyword>
<gene>
    <name evidence="7" type="ORF">DFP95_11015</name>
</gene>
<keyword evidence="3" id="KW-0378">Hydrolase</keyword>
<dbReference type="SUPFAM" id="SSF50494">
    <property type="entry name" value="Trypsin-like serine proteases"/>
    <property type="match status" value="1"/>
</dbReference>
<accession>A0A3D9I6Z4</accession>
<dbReference type="Pfam" id="PF13180">
    <property type="entry name" value="PDZ_2"/>
    <property type="match status" value="1"/>
</dbReference>
<dbReference type="PANTHER" id="PTHR22939">
    <property type="entry name" value="SERINE PROTEASE FAMILY S1C HTRA-RELATED"/>
    <property type="match status" value="1"/>
</dbReference>
<dbReference type="AlphaFoldDB" id="A0A3D9I6Z4"/>
<comment type="caution">
    <text evidence="7">The sequence shown here is derived from an EMBL/GenBank/DDBJ whole genome shotgun (WGS) entry which is preliminary data.</text>
</comment>
<dbReference type="GO" id="GO:0004252">
    <property type="term" value="F:serine-type endopeptidase activity"/>
    <property type="evidence" value="ECO:0007669"/>
    <property type="project" value="InterPro"/>
</dbReference>
<feature type="signal peptide" evidence="5">
    <location>
        <begin position="1"/>
        <end position="30"/>
    </location>
</feature>
<dbReference type="SMART" id="SM00228">
    <property type="entry name" value="PDZ"/>
    <property type="match status" value="1"/>
</dbReference>